<organism evidence="7 8">
    <name type="scientific">Cannabis sativa</name>
    <name type="common">Hemp</name>
    <name type="synonym">Marijuana</name>
    <dbReference type="NCBI Taxonomy" id="3483"/>
    <lineage>
        <taxon>Eukaryota</taxon>
        <taxon>Viridiplantae</taxon>
        <taxon>Streptophyta</taxon>
        <taxon>Embryophyta</taxon>
        <taxon>Tracheophyta</taxon>
        <taxon>Spermatophyta</taxon>
        <taxon>Magnoliopsida</taxon>
        <taxon>eudicotyledons</taxon>
        <taxon>Gunneridae</taxon>
        <taxon>Pentapetalae</taxon>
        <taxon>rosids</taxon>
        <taxon>fabids</taxon>
        <taxon>Rosales</taxon>
        <taxon>Cannabaceae</taxon>
        <taxon>Cannabis</taxon>
    </lineage>
</organism>
<feature type="transmembrane region" description="Helical" evidence="6">
    <location>
        <begin position="1093"/>
        <end position="1112"/>
    </location>
</feature>
<feature type="transmembrane region" description="Helical" evidence="6">
    <location>
        <begin position="408"/>
        <end position="433"/>
    </location>
</feature>
<keyword evidence="3 6" id="KW-0812">Transmembrane</keyword>
<evidence type="ECO:0000256" key="6">
    <source>
        <dbReference type="SAM" id="Phobius"/>
    </source>
</evidence>
<evidence type="ECO:0000256" key="1">
    <source>
        <dbReference type="ARBA" id="ARBA00004141"/>
    </source>
</evidence>
<feature type="transmembrane region" description="Helical" evidence="6">
    <location>
        <begin position="190"/>
        <end position="212"/>
    </location>
</feature>
<reference evidence="7 8" key="1">
    <citation type="journal article" date="2020" name="bioRxiv">
        <title>Sequence and annotation of 42 cannabis genomes reveals extensive copy number variation in cannabinoid synthesis and pathogen resistance genes.</title>
        <authorList>
            <person name="Mckernan K.J."/>
            <person name="Helbert Y."/>
            <person name="Kane L.T."/>
            <person name="Ebling H."/>
            <person name="Zhang L."/>
            <person name="Liu B."/>
            <person name="Eaton Z."/>
            <person name="Mclaughlin S."/>
            <person name="Kingan S."/>
            <person name="Baybayan P."/>
            <person name="Concepcion G."/>
            <person name="Jordan M."/>
            <person name="Riva A."/>
            <person name="Barbazuk W."/>
            <person name="Harkins T."/>
        </authorList>
    </citation>
    <scope>NUCLEOTIDE SEQUENCE [LARGE SCALE GENOMIC DNA]</scope>
    <source>
        <strain evidence="8">cv. Jamaican Lion 4</strain>
        <tissue evidence="7">Leaf</tissue>
    </source>
</reference>
<evidence type="ECO:0000256" key="3">
    <source>
        <dbReference type="ARBA" id="ARBA00022692"/>
    </source>
</evidence>
<evidence type="ECO:0000256" key="5">
    <source>
        <dbReference type="ARBA" id="ARBA00023136"/>
    </source>
</evidence>
<comment type="caution">
    <text evidence="7">The sequence shown here is derived from an EMBL/GenBank/DDBJ whole genome shotgun (WGS) entry which is preliminary data.</text>
</comment>
<dbReference type="EMBL" id="JAATIQ010000279">
    <property type="protein sequence ID" value="KAF4364826.1"/>
    <property type="molecule type" value="Genomic_DNA"/>
</dbReference>
<dbReference type="InterPro" id="IPR036259">
    <property type="entry name" value="MFS_trans_sf"/>
</dbReference>
<comment type="subcellular location">
    <subcellularLocation>
        <location evidence="1">Membrane</location>
        <topology evidence="1">Multi-pass membrane protein</topology>
    </subcellularLocation>
</comment>
<feature type="transmembrane region" description="Helical" evidence="6">
    <location>
        <begin position="1007"/>
        <end position="1030"/>
    </location>
</feature>
<protein>
    <submittedName>
        <fullName evidence="7">Uncharacterized protein</fullName>
    </submittedName>
</protein>
<keyword evidence="8" id="KW-1185">Reference proteome</keyword>
<evidence type="ECO:0000313" key="8">
    <source>
        <dbReference type="Proteomes" id="UP000583929"/>
    </source>
</evidence>
<sequence>MANQEEGIDDYTEDGTVDLKGNPILRSKRGGWKACSFVVVYEVFERMAYYGIQSNLIIYLTEKLHQGTVTASNNVTNWIGAIWLTPILGAYIADAHLGRYPTFIISSSIYFTGMVILTLSVSIPSLKPPPCLDPNLNNCKKASTLQLAVFYGALYTLALGTGGTKPNISTIGADQFDDFHPKEKKQKLSFFNWWMFSIFFGTFFANTVLVWLQDNIGWTLGYALPTLGLAISIGIFLSGTPFYRHKVPTGSPFVKMAQVIIAAMRKWKVPIPHDLNELYELDLEVYEKKGKYRIDPTPSLSVVLYDWYFVKIIQKWTKNPRGITLLQRMGIGMIFHIILMSTASLIERHRLSVAREYGVVENGGQVPLSIFILLPQFVLMGIADAFLEVAKIEFFYDQAPENMKSLGTSYAMTTLGVGSFLSSFLLSTVSNITKRNGHHGWILNNLNDSHLDYYYAFFAMLSFVNFICFLFISKYYVYKAEVSDSIHARCVLEEVNVKFQEFVNAEMAEVITHPISYLGLGESGAPFNSNFLVMDRAFKEGWCGMAVLARDYIMGNEEEGIDDYTEDGSVDLKGNPVRRSKRGGWRACAFVVVYEVFERMAYYGIQSNLIIYLSKKLHQGTVTASNNVTNWVGTVTLTPVLGAYIADAHLGRYWTFIIASIIYLGGMFMLTLSVSIPMLKPPTCLDSNPNNCKKPSTLQVAVFFGALYTLALGTGGTKPNISTIGADQFDDFEPKEKKQKISFFNWWMFSIFFGIFFANTVLVWLQDNIGWTLGYALPTLGLAISIGIFLAGTPFYRHKMPTGSPFVEMAQVIFVAMRNRKAPLPHDPNDLYELDSQVYEKKGVYRIYPTPTLRFLSKASVKTGSSSTTSPWKLCSVTKVEETKQMVRMLPIWVATFVPSIVLAQINTLFIKQGTTLQRGIGNFEIPPASLSAFVTLTMLISVVLYDWYFVKIIQKWTKNPRGITLLQRMGIGMIFHIIVMFVAFLTERHRLSVAKEQGLVKSGGQVPLSIFILLPQFIFMGIADAFMEVAKIDFFYDQAPENMKSLGSSYNMTTVAVGGFLSSFLLSTVSNITKRNGHGWILNNLNDSHLDYYYAFLALLSFVNLICFLFISKYYVYRAEVSDSIYVLTEELKGANNGVAPPNHE</sequence>
<dbReference type="SUPFAM" id="SSF103473">
    <property type="entry name" value="MFS general substrate transporter"/>
    <property type="match status" value="2"/>
</dbReference>
<keyword evidence="5 6" id="KW-0472">Membrane</keyword>
<feature type="transmembrane region" description="Helical" evidence="6">
    <location>
        <begin position="771"/>
        <end position="791"/>
    </location>
</feature>
<feature type="transmembrane region" description="Helical" evidence="6">
    <location>
        <begin position="890"/>
        <end position="911"/>
    </location>
</feature>
<feature type="transmembrane region" description="Helical" evidence="6">
    <location>
        <begin position="1051"/>
        <end position="1073"/>
    </location>
</feature>
<dbReference type="GO" id="GO:0016020">
    <property type="term" value="C:membrane"/>
    <property type="evidence" value="ECO:0007669"/>
    <property type="project" value="UniProtKB-SubCell"/>
</dbReference>
<dbReference type="Gene3D" id="1.20.1250.20">
    <property type="entry name" value="MFS general substrate transporter like domains"/>
    <property type="match status" value="3"/>
</dbReference>
<feature type="transmembrane region" description="Helical" evidence="6">
    <location>
        <begin position="100"/>
        <end position="123"/>
    </location>
</feature>
<dbReference type="AlphaFoldDB" id="A0A7J6F2G0"/>
<feature type="transmembrane region" description="Helical" evidence="6">
    <location>
        <begin position="970"/>
        <end position="987"/>
    </location>
</feature>
<feature type="transmembrane region" description="Helical" evidence="6">
    <location>
        <begin position="653"/>
        <end position="676"/>
    </location>
</feature>
<proteinExistence type="inferred from homology"/>
<feature type="transmembrane region" description="Helical" evidence="6">
    <location>
        <begin position="453"/>
        <end position="472"/>
    </location>
</feature>
<keyword evidence="4 6" id="KW-1133">Transmembrane helix</keyword>
<feature type="transmembrane region" description="Helical" evidence="6">
    <location>
        <begin position="75"/>
        <end position="93"/>
    </location>
</feature>
<dbReference type="GO" id="GO:0042937">
    <property type="term" value="F:tripeptide transmembrane transporter activity"/>
    <property type="evidence" value="ECO:0007669"/>
    <property type="project" value="InterPro"/>
</dbReference>
<dbReference type="CDD" id="cd17417">
    <property type="entry name" value="MFS_NPF5"/>
    <property type="match status" value="1"/>
</dbReference>
<feature type="transmembrane region" description="Helical" evidence="6">
    <location>
        <begin position="218"/>
        <end position="237"/>
    </location>
</feature>
<feature type="transmembrane region" description="Helical" evidence="6">
    <location>
        <begin position="696"/>
        <end position="713"/>
    </location>
</feature>
<feature type="transmembrane region" description="Helical" evidence="6">
    <location>
        <begin position="366"/>
        <end position="387"/>
    </location>
</feature>
<evidence type="ECO:0000256" key="4">
    <source>
        <dbReference type="ARBA" id="ARBA00022989"/>
    </source>
</evidence>
<dbReference type="InterPro" id="IPR000109">
    <property type="entry name" value="POT_fam"/>
</dbReference>
<dbReference type="Proteomes" id="UP000583929">
    <property type="component" value="Unassembled WGS sequence"/>
</dbReference>
<accession>A0A7J6F2G0</accession>
<dbReference type="Pfam" id="PF00854">
    <property type="entry name" value="PTR2"/>
    <property type="match status" value="3"/>
</dbReference>
<evidence type="ECO:0000313" key="7">
    <source>
        <dbReference type="EMBL" id="KAF4364826.1"/>
    </source>
</evidence>
<feature type="transmembrane region" description="Helical" evidence="6">
    <location>
        <begin position="931"/>
        <end position="949"/>
    </location>
</feature>
<name>A0A7J6F2G0_CANSA</name>
<gene>
    <name evidence="7" type="ORF">G4B88_025545</name>
</gene>
<evidence type="ECO:0000256" key="2">
    <source>
        <dbReference type="ARBA" id="ARBA00005982"/>
    </source>
</evidence>
<feature type="transmembrane region" description="Helical" evidence="6">
    <location>
        <begin position="325"/>
        <end position="346"/>
    </location>
</feature>
<comment type="similarity">
    <text evidence="2">Belongs to the major facilitator superfamily. Proton-dependent oligopeptide transporter (POT/PTR) (TC 2.A.17) family.</text>
</comment>
<feature type="transmembrane region" description="Helical" evidence="6">
    <location>
        <begin position="143"/>
        <end position="160"/>
    </location>
</feature>
<feature type="transmembrane region" description="Helical" evidence="6">
    <location>
        <begin position="744"/>
        <end position="765"/>
    </location>
</feature>
<dbReference type="InterPro" id="IPR044739">
    <property type="entry name" value="NRT1/PTR"/>
</dbReference>
<dbReference type="PANTHER" id="PTHR11654">
    <property type="entry name" value="OLIGOPEPTIDE TRANSPORTER-RELATED"/>
    <property type="match status" value="1"/>
</dbReference>
<dbReference type="GO" id="GO:0071916">
    <property type="term" value="F:dipeptide transmembrane transporter activity"/>
    <property type="evidence" value="ECO:0007669"/>
    <property type="project" value="InterPro"/>
</dbReference>